<accession>A0ABV1GAD4</accession>
<dbReference type="EMBL" id="JBBMFF010000273">
    <property type="protein sequence ID" value="MEQ2512377.1"/>
    <property type="molecule type" value="Genomic_DNA"/>
</dbReference>
<evidence type="ECO:0000313" key="2">
    <source>
        <dbReference type="Proteomes" id="UP001491552"/>
    </source>
</evidence>
<dbReference type="InterPro" id="IPR029058">
    <property type="entry name" value="AB_hydrolase_fold"/>
</dbReference>
<sequence>MANVFDYLDWRGDLTLGLVPLCDVDAVVLSRLSYLPLDGLVPPEGAPVGALMRQLLASKPPLLLPEDGRFIPALVASQRFCEMRIMDYVNQIDLESQTQFAAITVALGDGRHFVAFRGTDGTLVGWKEDFNMAFTCPVPAQRLAAHYAASAMLRFPGEFLLGGHSKGGNLAVYAAAFCPAALQERIAAVYNNDGPGFDAEVIALQGYQRICARVQTFVPQSSIVGMLLEHEEAYTIIHSTGDGFGQHNLYTWEVLRDRFVTLETVTNGSRFLDRTLKQWLAGLEPEQRERTIDTVYHMLCETNAETLHELKENRFSRALALLRSAKGLDEDTRKLLVHAAGVFFRSAGRSLKQARVPDEQES</sequence>
<gene>
    <name evidence="1" type="ORF">WMO66_14195</name>
</gene>
<dbReference type="Pfam" id="PF11187">
    <property type="entry name" value="Mbeg1-like"/>
    <property type="match status" value="1"/>
</dbReference>
<organism evidence="1 2">
    <name type="scientific">Faecousia intestinalis</name>
    <dbReference type="NCBI Taxonomy" id="3133167"/>
    <lineage>
        <taxon>Bacteria</taxon>
        <taxon>Bacillati</taxon>
        <taxon>Bacillota</taxon>
        <taxon>Clostridia</taxon>
        <taxon>Eubacteriales</taxon>
        <taxon>Oscillospiraceae</taxon>
        <taxon>Faecousia</taxon>
    </lineage>
</organism>
<name>A0ABV1GAD4_9FIRM</name>
<proteinExistence type="predicted"/>
<keyword evidence="2" id="KW-1185">Reference proteome</keyword>
<comment type="caution">
    <text evidence="1">The sequence shown here is derived from an EMBL/GenBank/DDBJ whole genome shotgun (WGS) entry which is preliminary data.</text>
</comment>
<reference evidence="1 2" key="1">
    <citation type="submission" date="2024-03" db="EMBL/GenBank/DDBJ databases">
        <title>Human intestinal bacterial collection.</title>
        <authorList>
            <person name="Pauvert C."/>
            <person name="Hitch T.C.A."/>
            <person name="Clavel T."/>
        </authorList>
    </citation>
    <scope>NUCLEOTIDE SEQUENCE [LARGE SCALE GENOMIC DNA]</scope>
    <source>
        <strain evidence="1 2">CLA-AA-H192</strain>
    </source>
</reference>
<dbReference type="InterPro" id="IPR024499">
    <property type="entry name" value="Mbeg1-like"/>
</dbReference>
<dbReference type="SUPFAM" id="SSF53474">
    <property type="entry name" value="alpha/beta-Hydrolases"/>
    <property type="match status" value="1"/>
</dbReference>
<dbReference type="RefSeq" id="WP_349137007.1">
    <property type="nucleotide sequence ID" value="NZ_JBBMFF010000273.1"/>
</dbReference>
<dbReference type="Proteomes" id="UP001491552">
    <property type="component" value="Unassembled WGS sequence"/>
</dbReference>
<evidence type="ECO:0000313" key="1">
    <source>
        <dbReference type="EMBL" id="MEQ2512377.1"/>
    </source>
</evidence>
<protein>
    <submittedName>
        <fullName evidence="1">DUF2974 domain-containing protein</fullName>
    </submittedName>
</protein>